<dbReference type="CDD" id="cd00033">
    <property type="entry name" value="CCP"/>
    <property type="match status" value="1"/>
</dbReference>
<feature type="domain" description="Sushi" evidence="8">
    <location>
        <begin position="37"/>
        <end position="112"/>
    </location>
</feature>
<evidence type="ECO:0000256" key="4">
    <source>
        <dbReference type="ARBA" id="ARBA00023180"/>
    </source>
</evidence>
<evidence type="ECO:0000256" key="6">
    <source>
        <dbReference type="SAM" id="Phobius"/>
    </source>
</evidence>
<feature type="chain" id="PRO_5005189532" description="Sushi domain-containing protein" evidence="7">
    <location>
        <begin position="32"/>
        <end position="949"/>
    </location>
</feature>
<gene>
    <name evidence="9" type="ORF">Cvel_18632</name>
</gene>
<feature type="transmembrane region" description="Helical" evidence="6">
    <location>
        <begin position="569"/>
        <end position="593"/>
    </location>
</feature>
<dbReference type="PROSITE" id="PS50923">
    <property type="entry name" value="SUSHI"/>
    <property type="match status" value="2"/>
</dbReference>
<dbReference type="AlphaFoldDB" id="A0A0G4FU99"/>
<organism evidence="9">
    <name type="scientific">Chromera velia CCMP2878</name>
    <dbReference type="NCBI Taxonomy" id="1169474"/>
    <lineage>
        <taxon>Eukaryota</taxon>
        <taxon>Sar</taxon>
        <taxon>Alveolata</taxon>
        <taxon>Colpodellida</taxon>
        <taxon>Chromeraceae</taxon>
        <taxon>Chromera</taxon>
    </lineage>
</organism>
<dbReference type="PANTHER" id="PTHR19325:SF575">
    <property type="entry name" value="LOCOMOTION-RELATED PROTEIN HIKARU GENKI"/>
    <property type="match status" value="1"/>
</dbReference>
<evidence type="ECO:0000256" key="7">
    <source>
        <dbReference type="SAM" id="SignalP"/>
    </source>
</evidence>
<keyword evidence="6" id="KW-0472">Membrane</keyword>
<evidence type="ECO:0000256" key="3">
    <source>
        <dbReference type="ARBA" id="ARBA00023157"/>
    </source>
</evidence>
<protein>
    <recommendedName>
        <fullName evidence="8">Sushi domain-containing protein</fullName>
    </recommendedName>
</protein>
<evidence type="ECO:0000313" key="9">
    <source>
        <dbReference type="EMBL" id="CEM17917.1"/>
    </source>
</evidence>
<dbReference type="PANTHER" id="PTHR19325">
    <property type="entry name" value="COMPLEMENT COMPONENT-RELATED SUSHI DOMAIN-CONTAINING"/>
    <property type="match status" value="1"/>
</dbReference>
<keyword evidence="2" id="KW-0677">Repeat</keyword>
<keyword evidence="3" id="KW-1015">Disulfide bond</keyword>
<keyword evidence="1" id="KW-0768">Sushi</keyword>
<feature type="signal peptide" evidence="7">
    <location>
        <begin position="1"/>
        <end position="31"/>
    </location>
</feature>
<feature type="compositionally biased region" description="Polar residues" evidence="5">
    <location>
        <begin position="859"/>
        <end position="870"/>
    </location>
</feature>
<keyword evidence="6" id="KW-1133">Transmembrane helix</keyword>
<feature type="compositionally biased region" description="Low complexity" evidence="5">
    <location>
        <begin position="749"/>
        <end position="765"/>
    </location>
</feature>
<feature type="region of interest" description="Disordered" evidence="5">
    <location>
        <begin position="710"/>
        <end position="803"/>
    </location>
</feature>
<reference evidence="9" key="1">
    <citation type="submission" date="2014-11" db="EMBL/GenBank/DDBJ databases">
        <authorList>
            <person name="Otto D Thomas"/>
            <person name="Naeem Raeece"/>
        </authorList>
    </citation>
    <scope>NUCLEOTIDE SEQUENCE</scope>
</reference>
<keyword evidence="7" id="KW-0732">Signal</keyword>
<name>A0A0G4FU99_9ALVE</name>
<evidence type="ECO:0000256" key="5">
    <source>
        <dbReference type="SAM" id="MobiDB-lite"/>
    </source>
</evidence>
<evidence type="ECO:0000256" key="1">
    <source>
        <dbReference type="ARBA" id="ARBA00022659"/>
    </source>
</evidence>
<proteinExistence type="predicted"/>
<dbReference type="VEuPathDB" id="CryptoDB:Cvel_18632"/>
<sequence length="949" mass="102577">MSNSGFCLRFCFLDCIYLSAVFSLTYRLGRASICAAVSCNSTTDPQPNALTAEVVRTDHGQTGVTTQTAVFTYSCNSGFALVGPPTVTFSCTGTAYTASEWQAVQAPPICSAAVPCNETLDAQPNNLTVEVERRNSGQTSSTGDSALFKYGCSVGFQLDSAANVTFVCTGDTYGTSSWKGSPPTCSASQCNEAADPEPNSLAEGVKRVDFGQTGATNSSETFIYSCIDGYRLAPEFLPDDDSGDDQRLSLSSRTFNCTGDAEGSSTWKGSTPRCIVVSCDERIDTGPNEVGASLSSRIDFGQGGSTGSAAIFSYACPEGFSLQVPEQGWAFSAGSVWFVCTGTGYGRAEWKGTVPACIRDSLVSVDGVDLFESDFAFPSLTDNSPRRRVVFSPTFRERAQQLETADLHQKRNVVRQVIHTLAENGMNDGTLIWTRDLPFPEELRSKLEDVAVFVKQLVVDTELDGIDMDAINGEGRRLGVYFGVANVGDSCTLRHEGEEKTCLVNGMGSFACSVEEGETGRQGKEGDTVKMDTAAREKNFRFISVFGSVTMYIEEISFSELDVSPLPSWLVFVVSSVSIVCMVGPIVGGFLWLRWFRQREETRYCIHPTAPKQKKADLLDDLRKEKRTSVAGGSAVIEDGGGGKEKYVLKIAVDRRGLDEEWSNSAVCPSEEFEEGEAEVEDENLWGRLEPSSAVNWGNRYRFLSRPSHSFHSAKMSGRSLSSEEEEEEEEEEDSLPRRESSACVEDGSVSIQNSSSSSANYHNNRIPRRESSASVEDDSVLIEKENAFVMDGEGDGSSNSDRYEASACVMDEHDELIGGGERSERGEESSDLPAFVHSSEGRGGEDKFDRMSEDDKTPVSQSGGLSVNNIVRGHEGGSSIERSMISRGPSAVSLGGDTHTLPPPSRSPFPSSHSPKILDGQSDLQSPPKKGEQEAYVADERSASLSGT</sequence>
<feature type="domain" description="Sushi" evidence="8">
    <location>
        <begin position="114"/>
        <end position="187"/>
    </location>
</feature>
<keyword evidence="4" id="KW-0325">Glycoprotein</keyword>
<accession>A0A0G4FU99</accession>
<dbReference type="PhylomeDB" id="A0A0G4FU99"/>
<feature type="compositionally biased region" description="Acidic residues" evidence="5">
    <location>
        <begin position="723"/>
        <end position="734"/>
    </location>
</feature>
<evidence type="ECO:0000256" key="2">
    <source>
        <dbReference type="ARBA" id="ARBA00022737"/>
    </source>
</evidence>
<feature type="region of interest" description="Disordered" evidence="5">
    <location>
        <begin position="818"/>
        <end position="949"/>
    </location>
</feature>
<dbReference type="InterPro" id="IPR000436">
    <property type="entry name" value="Sushi_SCR_CCP_dom"/>
</dbReference>
<keyword evidence="6" id="KW-0812">Transmembrane</keyword>
<dbReference type="InterPro" id="IPR035976">
    <property type="entry name" value="Sushi/SCR/CCP_sf"/>
</dbReference>
<dbReference type="InterPro" id="IPR050350">
    <property type="entry name" value="Compl-Cell_Adhes-Reg"/>
</dbReference>
<feature type="compositionally biased region" description="Basic and acidic residues" evidence="5">
    <location>
        <begin position="840"/>
        <end position="858"/>
    </location>
</feature>
<dbReference type="SUPFAM" id="SSF57535">
    <property type="entry name" value="Complement control module/SCR domain"/>
    <property type="match status" value="1"/>
</dbReference>
<dbReference type="Gene3D" id="2.10.70.10">
    <property type="entry name" value="Complement Module, domain 1"/>
    <property type="match status" value="1"/>
</dbReference>
<evidence type="ECO:0000259" key="8">
    <source>
        <dbReference type="PROSITE" id="PS50923"/>
    </source>
</evidence>
<dbReference type="EMBL" id="CDMZ01000613">
    <property type="protein sequence ID" value="CEM17917.1"/>
    <property type="molecule type" value="Genomic_DNA"/>
</dbReference>
<feature type="compositionally biased region" description="Basic and acidic residues" evidence="5">
    <location>
        <begin position="930"/>
        <end position="943"/>
    </location>
</feature>